<evidence type="ECO:0000313" key="2">
    <source>
        <dbReference type="Proteomes" id="UP000790377"/>
    </source>
</evidence>
<organism evidence="1 2">
    <name type="scientific">Hygrophoropsis aurantiaca</name>
    <dbReference type="NCBI Taxonomy" id="72124"/>
    <lineage>
        <taxon>Eukaryota</taxon>
        <taxon>Fungi</taxon>
        <taxon>Dikarya</taxon>
        <taxon>Basidiomycota</taxon>
        <taxon>Agaricomycotina</taxon>
        <taxon>Agaricomycetes</taxon>
        <taxon>Agaricomycetidae</taxon>
        <taxon>Boletales</taxon>
        <taxon>Coniophorineae</taxon>
        <taxon>Hygrophoropsidaceae</taxon>
        <taxon>Hygrophoropsis</taxon>
    </lineage>
</organism>
<comment type="caution">
    <text evidence="1">The sequence shown here is derived from an EMBL/GenBank/DDBJ whole genome shotgun (WGS) entry which is preliminary data.</text>
</comment>
<sequence>MSYSAPSATVTSAFPSDPTTPAYPSDVEWITAYLTIHSLSVPSRRYSFLLWIIVVFIFLVFAILHWTGSRGGYIGACWTKWSLRRRTWRKKHKLAIASRKNEPHRQPRSFPSNAQLLSLGALLLGSLALAFVGPDYISPSLKVWQIRRDESYNVSAFASLQPQYTIAKAWWTSSARTGQIAFALFPLCVLFALKAPPFAIFAIPFMIQLFFDKMAWLHRWSGRLIWFLTAIHVALWSVQLAQDRRAGTGKAAYIYAWSYEPFICGWIAFGLLTLLILSSIHPIRRKFYEAFYFMHVMLVPFTLVAAALHHPPIWWWCWAALAVWGSERLWRGTWWIHTNGFVGGMSSEKSDTDPSQFHANPNDVWEMNSFPRMESQHHSRQISPDDQPARSASPLASHYHHDKIPFSPADSSVASPTLLPSSVIHTRYEHTHSPSPMQPAFTPPSYTPPPGYAHAELLPGRTIRLRLITPGYLPWAPGQHFLVNIPYVSRFTSHPFTCASVCDEQAPSDEGRMIVMLLRAKGGWTQDLWNAVTRLQESPQKTSIKRSNLPKRGVLLRTYIDGPFGSSVRARWGNYSTILIIAGGSGVSFGLSILQYMCLCLSGRDGKHLGGRPGGWGKKSFVTKRVRFVWLIREYSHLHWCASIIHKCLTMVPASMLQVDIYVTNFKPIAKTLAVPPPRQNISFDPDQPAPLTPPHPSFARDGHAHSRNNSAESVDSYDSSVESDVDLSYYTGEYDDEQPSTEDIGQRHDNHLLELTNFDGDDDTAMPGEEYVRRKVKKEGKLRRALSRRVDKAATAKKELDIKSVHLDVRPRARPISGMSLLSAHSTDRLLPLSPLSDHLHPATYSPETISPMSASTNGDIPWRRPRSGHFPPLANETSVTPMMLPSMLRGAVSASQQSSSTWEGKTEVGISRGISLPEIELSRNLAKLDLDDKETADVNAIAELARAGKPRLDRILADEVERSKGSVVVACCGPTSLNAVVRKIIAAQIDPSRLRRGDMRGSIALVSEEFEY</sequence>
<keyword evidence="2" id="KW-1185">Reference proteome</keyword>
<evidence type="ECO:0000313" key="1">
    <source>
        <dbReference type="EMBL" id="KAH7914687.1"/>
    </source>
</evidence>
<name>A0ACB8AQ45_9AGAM</name>
<reference evidence="1" key="1">
    <citation type="journal article" date="2021" name="New Phytol.">
        <title>Evolutionary innovations through gain and loss of genes in the ectomycorrhizal Boletales.</title>
        <authorList>
            <person name="Wu G."/>
            <person name="Miyauchi S."/>
            <person name="Morin E."/>
            <person name="Kuo A."/>
            <person name="Drula E."/>
            <person name="Varga T."/>
            <person name="Kohler A."/>
            <person name="Feng B."/>
            <person name="Cao Y."/>
            <person name="Lipzen A."/>
            <person name="Daum C."/>
            <person name="Hundley H."/>
            <person name="Pangilinan J."/>
            <person name="Johnson J."/>
            <person name="Barry K."/>
            <person name="LaButti K."/>
            <person name="Ng V."/>
            <person name="Ahrendt S."/>
            <person name="Min B."/>
            <person name="Choi I.G."/>
            <person name="Park H."/>
            <person name="Plett J.M."/>
            <person name="Magnuson J."/>
            <person name="Spatafora J.W."/>
            <person name="Nagy L.G."/>
            <person name="Henrissat B."/>
            <person name="Grigoriev I.V."/>
            <person name="Yang Z.L."/>
            <person name="Xu J."/>
            <person name="Martin F.M."/>
        </authorList>
    </citation>
    <scope>NUCLEOTIDE SEQUENCE</scope>
    <source>
        <strain evidence="1">ATCC 28755</strain>
    </source>
</reference>
<dbReference type="EMBL" id="MU267610">
    <property type="protein sequence ID" value="KAH7914687.1"/>
    <property type="molecule type" value="Genomic_DNA"/>
</dbReference>
<dbReference type="Proteomes" id="UP000790377">
    <property type="component" value="Unassembled WGS sequence"/>
</dbReference>
<accession>A0ACB8AQ45</accession>
<protein>
    <submittedName>
        <fullName evidence="1">Uncharacterized protein</fullName>
    </submittedName>
</protein>
<proteinExistence type="predicted"/>
<gene>
    <name evidence="1" type="ORF">BJ138DRAFT_999553</name>
</gene>